<accession>A0A914D5J7</accession>
<feature type="disulfide bond" evidence="8">
    <location>
        <begin position="62"/>
        <end position="68"/>
    </location>
</feature>
<feature type="disulfide bond" evidence="8">
    <location>
        <begin position="73"/>
        <end position="82"/>
    </location>
</feature>
<evidence type="ECO:0000313" key="10">
    <source>
        <dbReference type="Proteomes" id="UP000887540"/>
    </source>
</evidence>
<dbReference type="EC" id="3.2.1.17" evidence="2"/>
<dbReference type="PROSITE" id="PS51909">
    <property type="entry name" value="LYSOZYME_I"/>
    <property type="match status" value="1"/>
</dbReference>
<keyword evidence="8" id="KW-1015">Disulfide bond</keyword>
<dbReference type="InterPro" id="IPR008597">
    <property type="entry name" value="Invert_lysozyme"/>
</dbReference>
<protein>
    <recommendedName>
        <fullName evidence="2">lysozyme</fullName>
        <ecNumber evidence="2">3.2.1.17</ecNumber>
    </recommendedName>
</protein>
<feature type="compositionally biased region" description="Basic and acidic residues" evidence="9">
    <location>
        <begin position="17"/>
        <end position="29"/>
    </location>
</feature>
<evidence type="ECO:0000256" key="9">
    <source>
        <dbReference type="SAM" id="MobiDB-lite"/>
    </source>
</evidence>
<dbReference type="SUPFAM" id="SSF53955">
    <property type="entry name" value="Lysozyme-like"/>
    <property type="match status" value="1"/>
</dbReference>
<reference evidence="11" key="1">
    <citation type="submission" date="2022-11" db="UniProtKB">
        <authorList>
            <consortium name="WormBaseParasite"/>
        </authorList>
    </citation>
    <scope>IDENTIFICATION</scope>
</reference>
<evidence type="ECO:0000256" key="2">
    <source>
        <dbReference type="ARBA" id="ARBA00012732"/>
    </source>
</evidence>
<proteinExistence type="predicted"/>
<name>A0A914D5J7_9BILA</name>
<keyword evidence="3" id="KW-0929">Antimicrobial</keyword>
<keyword evidence="4" id="KW-0081">Bacteriolytic enzyme</keyword>
<keyword evidence="6" id="KW-0326">Glycosidase</keyword>
<feature type="compositionally biased region" description="Acidic residues" evidence="9">
    <location>
        <begin position="1"/>
        <end position="10"/>
    </location>
</feature>
<evidence type="ECO:0000256" key="5">
    <source>
        <dbReference type="ARBA" id="ARBA00022801"/>
    </source>
</evidence>
<dbReference type="Proteomes" id="UP000887540">
    <property type="component" value="Unplaced"/>
</dbReference>
<evidence type="ECO:0000256" key="8">
    <source>
        <dbReference type="PIRSR" id="PIRSR608597-3"/>
    </source>
</evidence>
<dbReference type="WBParaSite" id="ACRNAN_scaffold1813.g29514.t1">
    <property type="protein sequence ID" value="ACRNAN_scaffold1813.g29514.t1"/>
    <property type="gene ID" value="ACRNAN_scaffold1813.g29514"/>
</dbReference>
<keyword evidence="10" id="KW-1185">Reference proteome</keyword>
<evidence type="ECO:0000313" key="11">
    <source>
        <dbReference type="WBParaSite" id="ACRNAN_scaffold1813.g29514.t1"/>
    </source>
</evidence>
<evidence type="ECO:0000256" key="4">
    <source>
        <dbReference type="ARBA" id="ARBA00022638"/>
    </source>
</evidence>
<feature type="active site" description="Nucleophile" evidence="7">
    <location>
        <position position="76"/>
    </location>
</feature>
<dbReference type="InterPro" id="IPR023346">
    <property type="entry name" value="Lysozyme-like_dom_sf"/>
</dbReference>
<evidence type="ECO:0000256" key="6">
    <source>
        <dbReference type="ARBA" id="ARBA00023295"/>
    </source>
</evidence>
<dbReference type="GO" id="GO:0003796">
    <property type="term" value="F:lysozyme activity"/>
    <property type="evidence" value="ECO:0007669"/>
    <property type="project" value="UniProtKB-EC"/>
</dbReference>
<dbReference type="GO" id="GO:0031640">
    <property type="term" value="P:killing of cells of another organism"/>
    <property type="evidence" value="ECO:0007669"/>
    <property type="project" value="UniProtKB-KW"/>
</dbReference>
<organism evidence="10 11">
    <name type="scientific">Acrobeloides nanus</name>
    <dbReference type="NCBI Taxonomy" id="290746"/>
    <lineage>
        <taxon>Eukaryota</taxon>
        <taxon>Metazoa</taxon>
        <taxon>Ecdysozoa</taxon>
        <taxon>Nematoda</taxon>
        <taxon>Chromadorea</taxon>
        <taxon>Rhabditida</taxon>
        <taxon>Tylenchina</taxon>
        <taxon>Cephalobomorpha</taxon>
        <taxon>Cephaloboidea</taxon>
        <taxon>Cephalobidae</taxon>
        <taxon>Acrobeloides</taxon>
    </lineage>
</organism>
<dbReference type="GO" id="GO:0042742">
    <property type="term" value="P:defense response to bacterium"/>
    <property type="evidence" value="ECO:0007669"/>
    <property type="project" value="UniProtKB-KW"/>
</dbReference>
<evidence type="ECO:0000256" key="1">
    <source>
        <dbReference type="ARBA" id="ARBA00000632"/>
    </source>
</evidence>
<evidence type="ECO:0000256" key="7">
    <source>
        <dbReference type="PIRSR" id="PIRSR608597-1"/>
    </source>
</evidence>
<keyword evidence="5" id="KW-0378">Hydrolase</keyword>
<feature type="active site" description="Proton donor" evidence="7">
    <location>
        <position position="65"/>
    </location>
</feature>
<sequence>MTSSIEDETLSYENSEWEGREKIRTKRDGVEEEISSPEYSELESHKQMRVKRDEDSCLRCICERESNCRPLACKWDVNSLSCGYFQVTNV</sequence>
<dbReference type="Gene3D" id="1.10.530.10">
    <property type="match status" value="1"/>
</dbReference>
<evidence type="ECO:0000256" key="3">
    <source>
        <dbReference type="ARBA" id="ARBA00022529"/>
    </source>
</evidence>
<comment type="catalytic activity">
    <reaction evidence="1">
        <text>Hydrolysis of (1-&gt;4)-beta-linkages between N-acetylmuramic acid and N-acetyl-D-glucosamine residues in a peptidoglycan and between N-acetyl-D-glucosamine residues in chitodextrins.</text>
        <dbReference type="EC" id="3.2.1.17"/>
    </reaction>
</comment>
<dbReference type="AlphaFoldDB" id="A0A914D5J7"/>
<feature type="region of interest" description="Disordered" evidence="9">
    <location>
        <begin position="1"/>
        <end position="47"/>
    </location>
</feature>